<dbReference type="Proteomes" id="UP000199611">
    <property type="component" value="Unassembled WGS sequence"/>
</dbReference>
<keyword evidence="2" id="KW-1185">Reference proteome</keyword>
<name>A0A1I4QGR6_9BACT</name>
<proteinExistence type="predicted"/>
<dbReference type="EMBL" id="FOUU01000001">
    <property type="protein sequence ID" value="SFM39258.1"/>
    <property type="molecule type" value="Genomic_DNA"/>
</dbReference>
<reference evidence="1 2" key="1">
    <citation type="submission" date="2016-10" db="EMBL/GenBank/DDBJ databases">
        <authorList>
            <person name="de Groot N.N."/>
        </authorList>
    </citation>
    <scope>NUCLEOTIDE SEQUENCE [LARGE SCALE GENOMIC DNA]</scope>
    <source>
        <strain evidence="1 2">DSM 9990</strain>
    </source>
</reference>
<gene>
    <name evidence="1" type="ORF">SAMN05660836_00030</name>
</gene>
<evidence type="ECO:0000313" key="2">
    <source>
        <dbReference type="Proteomes" id="UP000199611"/>
    </source>
</evidence>
<protein>
    <recommendedName>
        <fullName evidence="3">RimK-like ATPgrasp N-terminal domain-containing protein</fullName>
    </recommendedName>
</protein>
<evidence type="ECO:0008006" key="3">
    <source>
        <dbReference type="Google" id="ProtNLM"/>
    </source>
</evidence>
<accession>A0A1I4QGR6</accession>
<sequence>MKPQVFVALGKHLKHCPVVRTLGVRPDLLCYSDEELDLLRSAQVVLFPTWRYLHIFEATGRPVFPSYSSYHLRRSPYLQHLLARHLNIPKLRARAYAGRKRLNIPGDFDYPFAVWPVRKRRPLPIVVRNEKELKEVCKAHHFILVVEMPDPVEREVQIVTIGRGVAGWKGSPPSSRKAKLLQDESLRYVTSAGIDYGSVRWIKSRDGWKFSGLLSLPLCFVTPDGLPVSRHDFLCSLLRDIAAGRVQPPWKTNDRAT</sequence>
<dbReference type="AlphaFoldDB" id="A0A1I4QGR6"/>
<dbReference type="STRING" id="39841.SAMN05660836_00030"/>
<evidence type="ECO:0000313" key="1">
    <source>
        <dbReference type="EMBL" id="SFM39258.1"/>
    </source>
</evidence>
<organism evidence="1 2">
    <name type="scientific">Thermodesulforhabdus norvegica</name>
    <dbReference type="NCBI Taxonomy" id="39841"/>
    <lineage>
        <taxon>Bacteria</taxon>
        <taxon>Pseudomonadati</taxon>
        <taxon>Thermodesulfobacteriota</taxon>
        <taxon>Syntrophobacteria</taxon>
        <taxon>Syntrophobacterales</taxon>
        <taxon>Thermodesulforhabdaceae</taxon>
        <taxon>Thermodesulforhabdus</taxon>
    </lineage>
</organism>